<dbReference type="InterPro" id="IPR036291">
    <property type="entry name" value="NAD(P)-bd_dom_sf"/>
</dbReference>
<dbReference type="InterPro" id="IPR013154">
    <property type="entry name" value="ADH-like_N"/>
</dbReference>
<dbReference type="EMBL" id="RYFG02000087">
    <property type="protein sequence ID" value="TRW95829.1"/>
    <property type="molecule type" value="Genomic_DNA"/>
</dbReference>
<keyword evidence="1" id="KW-0521">NADP</keyword>
<dbReference type="PANTHER" id="PTHR48106:SF8">
    <property type="entry name" value="OS02G0805600 PROTEIN"/>
    <property type="match status" value="1"/>
</dbReference>
<dbReference type="SMART" id="SM00829">
    <property type="entry name" value="PKS_ER"/>
    <property type="match status" value="1"/>
</dbReference>
<keyword evidence="2" id="KW-0560">Oxidoreductase</keyword>
<dbReference type="InterPro" id="IPR011032">
    <property type="entry name" value="GroES-like_sf"/>
</dbReference>
<dbReference type="InterPro" id="IPR014189">
    <property type="entry name" value="Quinone_OxRdtase_PIG3"/>
</dbReference>
<dbReference type="InterPro" id="IPR013149">
    <property type="entry name" value="ADH-like_C"/>
</dbReference>
<keyword evidence="5" id="KW-1185">Reference proteome</keyword>
<reference evidence="4 5" key="1">
    <citation type="journal article" date="2019" name="Antonie Van Leeuwenhoek">
        <title>Description of 'Ca. Methylobacter oryzae' KRF1, a novel species from the environmentally important Methylobacter clade 2.</title>
        <authorList>
            <person name="Khatri K."/>
            <person name="Mohite J.A."/>
            <person name="Pandit P.S."/>
            <person name="Bahulikar R."/>
            <person name="Rahalkar M.C."/>
        </authorList>
    </citation>
    <scope>NUCLEOTIDE SEQUENCE [LARGE SCALE GENOMIC DNA]</scope>
    <source>
        <strain evidence="4 5">KRF1</strain>
    </source>
</reference>
<dbReference type="NCBIfam" id="TIGR02824">
    <property type="entry name" value="quinone_pig3"/>
    <property type="match status" value="1"/>
</dbReference>
<dbReference type="Gene3D" id="3.90.180.10">
    <property type="entry name" value="Medium-chain alcohol dehydrogenases, catalytic domain"/>
    <property type="match status" value="1"/>
</dbReference>
<organism evidence="4 5">
    <name type="scientific">Candidatus Methylobacter oryzae</name>
    <dbReference type="NCBI Taxonomy" id="2497749"/>
    <lineage>
        <taxon>Bacteria</taxon>
        <taxon>Pseudomonadati</taxon>
        <taxon>Pseudomonadota</taxon>
        <taxon>Gammaproteobacteria</taxon>
        <taxon>Methylococcales</taxon>
        <taxon>Methylococcaceae</taxon>
        <taxon>Methylobacter</taxon>
    </lineage>
</organism>
<evidence type="ECO:0000313" key="4">
    <source>
        <dbReference type="EMBL" id="TRW95829.1"/>
    </source>
</evidence>
<evidence type="ECO:0000313" key="5">
    <source>
        <dbReference type="Proteomes" id="UP000733744"/>
    </source>
</evidence>
<name>A0ABY3CAX1_9GAMM</name>
<sequence>MQLPDQMIAIEIDNGVLKPAQRVLPTPSANQVLIKVSAAGVNRPDIMQRQGLYPPPAGASDIPGLEISGTIVALGDNISHLHEGDKVCALVTGGGYAEYCLASAALCLPLPNGLSFIEAAALPETFFTVWSNVFDRARLQPGETLLVHGGSSGIGTAAIQLAKAFGTNVIVTAGTKAKCDFCRQLGAGAAINYNEQDFVEEIKRLTDNQGVDVILDMIGSDYFPRNLKCLADDGRLVQIAIQQGVKAEINLWSVMVKRITITGSTLRARDDAFKAAIAANLLEKVWPLLESKKIKPVIYSTFTLTEAALAHQLMESSQHIGKIILTV</sequence>
<dbReference type="SUPFAM" id="SSF50129">
    <property type="entry name" value="GroES-like"/>
    <property type="match status" value="1"/>
</dbReference>
<dbReference type="Gene3D" id="3.40.50.720">
    <property type="entry name" value="NAD(P)-binding Rossmann-like Domain"/>
    <property type="match status" value="1"/>
</dbReference>
<protein>
    <submittedName>
        <fullName evidence="4">NAD(P)H-quinone oxidoreductase</fullName>
    </submittedName>
</protein>
<dbReference type="InterPro" id="IPR020843">
    <property type="entry name" value="ER"/>
</dbReference>
<dbReference type="RefSeq" id="WP_127030014.1">
    <property type="nucleotide sequence ID" value="NZ_RYFG02000087.1"/>
</dbReference>
<dbReference type="CDD" id="cd05276">
    <property type="entry name" value="p53_inducible_oxidoreductase"/>
    <property type="match status" value="1"/>
</dbReference>
<dbReference type="Proteomes" id="UP000733744">
    <property type="component" value="Unassembled WGS sequence"/>
</dbReference>
<dbReference type="Pfam" id="PF08240">
    <property type="entry name" value="ADH_N"/>
    <property type="match status" value="1"/>
</dbReference>
<evidence type="ECO:0000256" key="1">
    <source>
        <dbReference type="ARBA" id="ARBA00022857"/>
    </source>
</evidence>
<proteinExistence type="predicted"/>
<evidence type="ECO:0000259" key="3">
    <source>
        <dbReference type="SMART" id="SM00829"/>
    </source>
</evidence>
<comment type="caution">
    <text evidence="4">The sequence shown here is derived from an EMBL/GenBank/DDBJ whole genome shotgun (WGS) entry which is preliminary data.</text>
</comment>
<feature type="domain" description="Enoyl reductase (ER)" evidence="3">
    <location>
        <begin position="15"/>
        <end position="325"/>
    </location>
</feature>
<accession>A0ABY3CAX1</accession>
<dbReference type="PANTHER" id="PTHR48106">
    <property type="entry name" value="QUINONE OXIDOREDUCTASE PIG3-RELATED"/>
    <property type="match status" value="1"/>
</dbReference>
<dbReference type="SUPFAM" id="SSF51735">
    <property type="entry name" value="NAD(P)-binding Rossmann-fold domains"/>
    <property type="match status" value="1"/>
</dbReference>
<dbReference type="Pfam" id="PF00107">
    <property type="entry name" value="ADH_zinc_N"/>
    <property type="match status" value="1"/>
</dbReference>
<gene>
    <name evidence="4" type="ORF">EKO24_009485</name>
</gene>
<evidence type="ECO:0000256" key="2">
    <source>
        <dbReference type="ARBA" id="ARBA00023002"/>
    </source>
</evidence>